<feature type="region of interest" description="Disordered" evidence="1">
    <location>
        <begin position="519"/>
        <end position="540"/>
    </location>
</feature>
<keyword evidence="2" id="KW-0812">Transmembrane</keyword>
<dbReference type="RefSeq" id="WP_131122357.1">
    <property type="nucleotide sequence ID" value="NZ_SIXH01000029.1"/>
</dbReference>
<keyword evidence="2" id="KW-1133">Transmembrane helix</keyword>
<evidence type="ECO:0000256" key="1">
    <source>
        <dbReference type="SAM" id="MobiDB-lite"/>
    </source>
</evidence>
<sequence>MSPIYMTTLALWIIAPVAAPICFYTTLMFLGLSLTAAGRTLGPWRAGELDARIPGVGAGEPAHRAYWSVQMRLDARDAAGGAMVTVWHRITLLWLHRYAKRLLHGRRPTTGQRGENVFTRTVLCATAPGTAAGAALGALLAALLTSVVLLSFGLLLGVVWLLAIATVAVLRGTERLWLLVRGIRMKCPYPGCYRPFPLAVHRCPSCGVAHGELRPGQYGALWHICACGQRLVTTSLAGRGRLATRCPHCDQQLPEAVGSTRVVHLPLVGGTSSGKTMVMAAMVAGLQAWSRRSALTVEYASAVDRKDAGALNQHLNQTGWALKTQGGEPRAFMLRIGHGRRHRLLYLYDPMGESLHDASSVRQQQYLAHADGVVLVADVLAEPQVRRALRGGDAERATAARPSDQSPLDTYQRLTGELAALTGRRRRMPMATVVTKRDVLDQIGSLPVPGARIDSWLEAIGLGALVRGVGHDFGSARYWAVSAYAATGVGALESEQRRAAEPVLWILAHSGLRVGTFVAEPPEQGVPRPRSEAVADRSTR</sequence>
<feature type="transmembrane region" description="Helical" evidence="2">
    <location>
        <begin position="147"/>
        <end position="170"/>
    </location>
</feature>
<reference evidence="4 5" key="1">
    <citation type="submission" date="2019-02" db="EMBL/GenBank/DDBJ databases">
        <title>Draft Genome Sequence of Streptomyces sp. AM-2504, identified by 16S rRNA comparative analysis as a Streptomyces Kasugaensis strain.</title>
        <authorList>
            <person name="Napolioni V."/>
            <person name="Giuliodori A.M."/>
            <person name="Spurio R."/>
            <person name="Fabbretti A."/>
        </authorList>
    </citation>
    <scope>NUCLEOTIDE SEQUENCE [LARGE SCALE GENOMIC DNA]</scope>
    <source>
        <strain evidence="4 5">AM-2504</strain>
    </source>
</reference>
<feature type="domain" description="Double-GTPase 2" evidence="3">
    <location>
        <begin position="265"/>
        <end position="472"/>
    </location>
</feature>
<comment type="caution">
    <text evidence="4">The sequence shown here is derived from an EMBL/GenBank/DDBJ whole genome shotgun (WGS) entry which is preliminary data.</text>
</comment>
<accession>A0A4Q9HZD6</accession>
<dbReference type="InterPro" id="IPR045528">
    <property type="entry name" value="DO-GTPase2"/>
</dbReference>
<keyword evidence="5" id="KW-1185">Reference proteome</keyword>
<name>A0A4Q9HZD6_STRKA</name>
<feature type="transmembrane region" description="Helical" evidence="2">
    <location>
        <begin position="9"/>
        <end position="34"/>
    </location>
</feature>
<dbReference type="Pfam" id="PF19993">
    <property type="entry name" value="DO-GTPase2"/>
    <property type="match status" value="1"/>
</dbReference>
<gene>
    <name evidence="4" type="ORF">EYS09_05350</name>
</gene>
<proteinExistence type="predicted"/>
<evidence type="ECO:0000313" key="4">
    <source>
        <dbReference type="EMBL" id="TBO60683.1"/>
    </source>
</evidence>
<dbReference type="AlphaFoldDB" id="A0A4Q9HZD6"/>
<organism evidence="4 5">
    <name type="scientific">Streptomyces kasugaensis</name>
    <dbReference type="NCBI Taxonomy" id="1946"/>
    <lineage>
        <taxon>Bacteria</taxon>
        <taxon>Bacillati</taxon>
        <taxon>Actinomycetota</taxon>
        <taxon>Actinomycetes</taxon>
        <taxon>Kitasatosporales</taxon>
        <taxon>Streptomycetaceae</taxon>
        <taxon>Streptomyces</taxon>
    </lineage>
</organism>
<evidence type="ECO:0000256" key="2">
    <source>
        <dbReference type="SAM" id="Phobius"/>
    </source>
</evidence>
<evidence type="ECO:0000313" key="5">
    <source>
        <dbReference type="Proteomes" id="UP000292452"/>
    </source>
</evidence>
<keyword evidence="2" id="KW-0472">Membrane</keyword>
<dbReference type="EMBL" id="SIXH01000029">
    <property type="protein sequence ID" value="TBO60683.1"/>
    <property type="molecule type" value="Genomic_DNA"/>
</dbReference>
<dbReference type="Proteomes" id="UP000292452">
    <property type="component" value="Unassembled WGS sequence"/>
</dbReference>
<protein>
    <recommendedName>
        <fullName evidence="3">Double-GTPase 2 domain-containing protein</fullName>
    </recommendedName>
</protein>
<evidence type="ECO:0000259" key="3">
    <source>
        <dbReference type="Pfam" id="PF19993"/>
    </source>
</evidence>
<feature type="transmembrane region" description="Helical" evidence="2">
    <location>
        <begin position="117"/>
        <end position="141"/>
    </location>
</feature>
<feature type="compositionally biased region" description="Basic and acidic residues" evidence="1">
    <location>
        <begin position="529"/>
        <end position="540"/>
    </location>
</feature>